<protein>
    <submittedName>
        <fullName evidence="1">Uncharacterized protein</fullName>
    </submittedName>
</protein>
<reference evidence="1 2" key="1">
    <citation type="submission" date="2020-12" db="EMBL/GenBank/DDBJ databases">
        <title>Geomonas sp. Red259, isolated from paddy soil.</title>
        <authorList>
            <person name="Xu Z."/>
            <person name="Zhang Z."/>
            <person name="Masuda Y."/>
            <person name="Itoh H."/>
            <person name="Senoo K."/>
        </authorList>
    </citation>
    <scope>NUCLEOTIDE SEQUENCE [LARGE SCALE GENOMIC DNA]</scope>
    <source>
        <strain evidence="1 2">Red259</strain>
    </source>
</reference>
<dbReference type="Proteomes" id="UP000641025">
    <property type="component" value="Unassembled WGS sequence"/>
</dbReference>
<name>A0ABS0YQE8_9BACT</name>
<accession>A0ABS0YQE8</accession>
<dbReference type="RefSeq" id="WP_199394217.1">
    <property type="nucleotide sequence ID" value="NZ_JAEMHK010000003.1"/>
</dbReference>
<gene>
    <name evidence="1" type="ORF">JFN90_06145</name>
</gene>
<dbReference type="EMBL" id="JAEMHK010000003">
    <property type="protein sequence ID" value="MBJ6799715.1"/>
    <property type="molecule type" value="Genomic_DNA"/>
</dbReference>
<sequence>MYQLEVKRWLVTHRFHPRDGWQVHVDIDAMERAKGGQHKSDKAEIAAEAEAELRAIGAVIGAHPVYGRADVVATHPAFGTFVIEVEGDSTRQKEQAVYSALGQLVLQADGKPHQLMLAIPDEPAWEGQIQKIPPYVRKLLQLSCVLVSEDAVREDNLQLSQGPEA</sequence>
<keyword evidence="2" id="KW-1185">Reference proteome</keyword>
<evidence type="ECO:0000313" key="2">
    <source>
        <dbReference type="Proteomes" id="UP000641025"/>
    </source>
</evidence>
<organism evidence="1 2">
    <name type="scientific">Geomonas propionica</name>
    <dbReference type="NCBI Taxonomy" id="2798582"/>
    <lineage>
        <taxon>Bacteria</taxon>
        <taxon>Pseudomonadati</taxon>
        <taxon>Thermodesulfobacteriota</taxon>
        <taxon>Desulfuromonadia</taxon>
        <taxon>Geobacterales</taxon>
        <taxon>Geobacteraceae</taxon>
        <taxon>Geomonas</taxon>
    </lineage>
</organism>
<proteinExistence type="predicted"/>
<evidence type="ECO:0000313" key="1">
    <source>
        <dbReference type="EMBL" id="MBJ6799715.1"/>
    </source>
</evidence>
<comment type="caution">
    <text evidence="1">The sequence shown here is derived from an EMBL/GenBank/DDBJ whole genome shotgun (WGS) entry which is preliminary data.</text>
</comment>